<keyword evidence="2" id="KW-1185">Reference proteome</keyword>
<dbReference type="Proteomes" id="UP000683583">
    <property type="component" value="Chromosome"/>
</dbReference>
<proteinExistence type="predicted"/>
<dbReference type="EMBL" id="CP077290">
    <property type="protein sequence ID" value="QXA49014.1"/>
    <property type="molecule type" value="Genomic_DNA"/>
</dbReference>
<name>A0ABX8KIU4_9ENTR</name>
<organism evidence="1 2">
    <name type="scientific">Enterobacter cancerogenus</name>
    <dbReference type="NCBI Taxonomy" id="69218"/>
    <lineage>
        <taxon>Bacteria</taxon>
        <taxon>Pseudomonadati</taxon>
        <taxon>Pseudomonadota</taxon>
        <taxon>Gammaproteobacteria</taxon>
        <taxon>Enterobacterales</taxon>
        <taxon>Enterobacteriaceae</taxon>
        <taxon>Enterobacter</taxon>
        <taxon>Enterobacter cloacae complex</taxon>
    </lineage>
</organism>
<reference evidence="1 2" key="1">
    <citation type="submission" date="2021-06" db="EMBL/GenBank/DDBJ databases">
        <title>FDA dAtabase for Regulatory Grade micrObial Sequences (FDA-ARGOS): Supporting development and validation of Infectious Disease Dx tests.</title>
        <authorList>
            <person name="Sproer C."/>
            <person name="Gronow S."/>
            <person name="Severitt S."/>
            <person name="Schroder I."/>
            <person name="Tallon L."/>
            <person name="Sadzewicz L."/>
            <person name="Zhao X."/>
            <person name="Boylan J."/>
            <person name="Ott S."/>
            <person name="Bowen H."/>
            <person name="Vavikolanu K."/>
            <person name="Mehta A."/>
            <person name="Aluvathingal J."/>
            <person name="Nadendla S."/>
            <person name="Lowell S."/>
            <person name="Myers T."/>
            <person name="Yan Y."/>
        </authorList>
    </citation>
    <scope>NUCLEOTIDE SEQUENCE [LARGE SCALE GENOMIC DNA]</scope>
    <source>
        <strain evidence="1 2">FDAARGOS 1428</strain>
    </source>
</reference>
<sequence>MAIMMKIIIEQDEKGVGTRIEASGPCTELKAAQAAFIHQSIIAALETKKGFKHLDTTICETKEINQSVNGENKNVH</sequence>
<gene>
    <name evidence="1" type="ORF">I6L58_20350</name>
</gene>
<protein>
    <submittedName>
        <fullName evidence="1">Uncharacterized protein</fullName>
    </submittedName>
</protein>
<evidence type="ECO:0000313" key="2">
    <source>
        <dbReference type="Proteomes" id="UP000683583"/>
    </source>
</evidence>
<accession>A0ABX8KIU4</accession>
<evidence type="ECO:0000313" key="1">
    <source>
        <dbReference type="EMBL" id="QXA49014.1"/>
    </source>
</evidence>
<dbReference type="RefSeq" id="WP_088208067.1">
    <property type="nucleotide sequence ID" value="NZ_CP077290.1"/>
</dbReference>